<proteinExistence type="predicted"/>
<organism evidence="2 3">
    <name type="scientific">Zophobihabitans entericus</name>
    <dbReference type="NCBI Taxonomy" id="1635327"/>
    <lineage>
        <taxon>Bacteria</taxon>
        <taxon>Pseudomonadati</taxon>
        <taxon>Pseudomonadota</taxon>
        <taxon>Gammaproteobacteria</taxon>
        <taxon>Orbales</taxon>
        <taxon>Orbaceae</taxon>
        <taxon>Zophobihabitans</taxon>
    </lineage>
</organism>
<reference evidence="2 3" key="1">
    <citation type="submission" date="2020-03" db="EMBL/GenBank/DDBJ databases">
        <title>Complete genome sequence of Orbus sp. IPMB12 (BCRC 80908).</title>
        <authorList>
            <person name="Lo W.-S."/>
            <person name="Chang T.-H."/>
            <person name="Kuo C.-H."/>
        </authorList>
    </citation>
    <scope>NUCLEOTIDE SEQUENCE [LARGE SCALE GENOMIC DNA]</scope>
    <source>
        <strain evidence="2 3">IPMB12</strain>
    </source>
</reference>
<evidence type="ECO:0000256" key="1">
    <source>
        <dbReference type="SAM" id="Phobius"/>
    </source>
</evidence>
<keyword evidence="1" id="KW-0472">Membrane</keyword>
<gene>
    <name evidence="2" type="ORF">IPMB12_04625</name>
</gene>
<dbReference type="Proteomes" id="UP000501168">
    <property type="component" value="Chromosome"/>
</dbReference>
<name>A0A6G9I9Y1_9GAMM</name>
<keyword evidence="1" id="KW-0812">Transmembrane</keyword>
<dbReference type="InParanoid" id="A0A6G9I9Y1"/>
<dbReference type="KEGG" id="orb:IPMB12_04625"/>
<evidence type="ECO:0000313" key="3">
    <source>
        <dbReference type="Proteomes" id="UP000501168"/>
    </source>
</evidence>
<dbReference type="EMBL" id="CP050253">
    <property type="protein sequence ID" value="QIQ21026.1"/>
    <property type="molecule type" value="Genomic_DNA"/>
</dbReference>
<keyword evidence="1" id="KW-1133">Transmembrane helix</keyword>
<feature type="transmembrane region" description="Helical" evidence="1">
    <location>
        <begin position="89"/>
        <end position="110"/>
    </location>
</feature>
<sequence length="190" mass="20210">MAIIRFYGDLKQFGDKFKITAQTGSEALRCLFLQIPNLRKYIMKGEYRVRINGHDMNEKTFKAGAHTLLPHNAVIHIIPRLLGTKNGGFFNFIAGAALVVIGCVMTVISGGSASPLAVGLISAGVGMMVGGVVMMLTKIPGTPTSDDSSNNKNTAFSNLDNTIAQGTAVPLCYGKMMIGSKVLSQGIETL</sequence>
<accession>A0A6G9I9Y1</accession>
<dbReference type="AlphaFoldDB" id="A0A6G9I9Y1"/>
<keyword evidence="3" id="KW-1185">Reference proteome</keyword>
<protein>
    <submittedName>
        <fullName evidence="2">Tail assembly protein</fullName>
    </submittedName>
</protein>
<feature type="transmembrane region" description="Helical" evidence="1">
    <location>
        <begin position="116"/>
        <end position="136"/>
    </location>
</feature>
<evidence type="ECO:0000313" key="2">
    <source>
        <dbReference type="EMBL" id="QIQ21026.1"/>
    </source>
</evidence>